<dbReference type="InterPro" id="IPR015421">
    <property type="entry name" value="PyrdxlP-dep_Trfase_major"/>
</dbReference>
<evidence type="ECO:0000256" key="2">
    <source>
        <dbReference type="ARBA" id="ARBA00022679"/>
    </source>
</evidence>
<proteinExistence type="predicted"/>
<dbReference type="InterPro" id="IPR050106">
    <property type="entry name" value="HistidinolP_aminotransfase"/>
</dbReference>
<dbReference type="PANTHER" id="PTHR43643:SF3">
    <property type="entry name" value="HISTIDINOL-PHOSPHATE AMINOTRANSFERASE"/>
    <property type="match status" value="1"/>
</dbReference>
<dbReference type="GO" id="GO:0008483">
    <property type="term" value="F:transaminase activity"/>
    <property type="evidence" value="ECO:0007669"/>
    <property type="project" value="UniProtKB-KW"/>
</dbReference>
<dbReference type="Pfam" id="PF00155">
    <property type="entry name" value="Aminotran_1_2"/>
    <property type="match status" value="1"/>
</dbReference>
<dbReference type="PANTHER" id="PTHR43643">
    <property type="entry name" value="HISTIDINOL-PHOSPHATE AMINOTRANSFERASE 2"/>
    <property type="match status" value="1"/>
</dbReference>
<dbReference type="AlphaFoldDB" id="A0A382M2U1"/>
<evidence type="ECO:0000256" key="3">
    <source>
        <dbReference type="ARBA" id="ARBA00022898"/>
    </source>
</evidence>
<keyword evidence="3" id="KW-0663">Pyridoxal phosphate</keyword>
<accession>A0A382M2U1</accession>
<dbReference type="GO" id="GO:0030170">
    <property type="term" value="F:pyridoxal phosphate binding"/>
    <property type="evidence" value="ECO:0007669"/>
    <property type="project" value="InterPro"/>
</dbReference>
<dbReference type="InterPro" id="IPR004839">
    <property type="entry name" value="Aminotransferase_I/II_large"/>
</dbReference>
<keyword evidence="2" id="KW-0808">Transferase</keyword>
<feature type="non-terminal residue" evidence="5">
    <location>
        <position position="227"/>
    </location>
</feature>
<dbReference type="CDD" id="cd00609">
    <property type="entry name" value="AAT_like"/>
    <property type="match status" value="1"/>
</dbReference>
<protein>
    <recommendedName>
        <fullName evidence="4">Aminotransferase class I/classII large domain-containing protein</fullName>
    </recommendedName>
</protein>
<reference evidence="5" key="1">
    <citation type="submission" date="2018-05" db="EMBL/GenBank/DDBJ databases">
        <authorList>
            <person name="Lanie J.A."/>
            <person name="Ng W.-L."/>
            <person name="Kazmierczak K.M."/>
            <person name="Andrzejewski T.M."/>
            <person name="Davidsen T.M."/>
            <person name="Wayne K.J."/>
            <person name="Tettelin H."/>
            <person name="Glass J.I."/>
            <person name="Rusch D."/>
            <person name="Podicherti R."/>
            <person name="Tsui H.-C.T."/>
            <person name="Winkler M.E."/>
        </authorList>
    </citation>
    <scope>NUCLEOTIDE SEQUENCE</scope>
</reference>
<evidence type="ECO:0000259" key="4">
    <source>
        <dbReference type="Pfam" id="PF00155"/>
    </source>
</evidence>
<feature type="domain" description="Aminotransferase class I/classII large" evidence="4">
    <location>
        <begin position="32"/>
        <end position="227"/>
    </location>
</feature>
<organism evidence="5">
    <name type="scientific">marine metagenome</name>
    <dbReference type="NCBI Taxonomy" id="408172"/>
    <lineage>
        <taxon>unclassified sequences</taxon>
        <taxon>metagenomes</taxon>
        <taxon>ecological metagenomes</taxon>
    </lineage>
</organism>
<evidence type="ECO:0000313" key="5">
    <source>
        <dbReference type="EMBL" id="SVC43324.1"/>
    </source>
</evidence>
<evidence type="ECO:0000256" key="1">
    <source>
        <dbReference type="ARBA" id="ARBA00022576"/>
    </source>
</evidence>
<dbReference type="SUPFAM" id="SSF53383">
    <property type="entry name" value="PLP-dependent transferases"/>
    <property type="match status" value="1"/>
</dbReference>
<gene>
    <name evidence="5" type="ORF">METZ01_LOCUS296178</name>
</gene>
<name>A0A382M2U1_9ZZZZ</name>
<dbReference type="InterPro" id="IPR015424">
    <property type="entry name" value="PyrdxlP-dep_Trfase"/>
</dbReference>
<keyword evidence="1" id="KW-0032">Aminotransferase</keyword>
<dbReference type="Gene3D" id="3.40.640.10">
    <property type="entry name" value="Type I PLP-dependent aspartate aminotransferase-like (Major domain)"/>
    <property type="match status" value="1"/>
</dbReference>
<dbReference type="EMBL" id="UINC01090946">
    <property type="protein sequence ID" value="SVC43324.1"/>
    <property type="molecule type" value="Genomic_DNA"/>
</dbReference>
<sequence length="227" mass="25251">MNQMLPQPRTSILSLPEYVPGERQLDGILEPIKLSSNESNLGPSPNSLKAYSDALTNIHRYPDPDQHQIREVIADHHELSAENIVCGNGSAEMIQMLIQTYVDDGDEVLLSEFGFPLYQIFALSQGAKVVFAPEMNCVTQIDALLKRVNSKTKLIALANPNNPTGTYLKKDEIQKLHLALPDQVLLLLDEAYAEYVTANDYESGLQWAVNTKSVVVTRTFSKFYGLA</sequence>